<proteinExistence type="predicted"/>
<evidence type="ECO:0000313" key="2">
    <source>
        <dbReference type="Proteomes" id="UP000634004"/>
    </source>
</evidence>
<protein>
    <recommendedName>
        <fullName evidence="3">Chromosomal replication initiator protein DnaA domain-containing protein</fullName>
    </recommendedName>
</protein>
<dbReference type="PANTHER" id="PTHR30050:SF4">
    <property type="entry name" value="ATP-BINDING PROTEIN RV3427C IN INSERTION SEQUENCE-RELATED"/>
    <property type="match status" value="1"/>
</dbReference>
<dbReference type="RefSeq" id="WP_189498765.1">
    <property type="nucleotide sequence ID" value="NZ_BMZH01000011.1"/>
</dbReference>
<dbReference type="Gene3D" id="1.10.8.60">
    <property type="match status" value="1"/>
</dbReference>
<gene>
    <name evidence="1" type="ORF">GCM10009069_23970</name>
</gene>
<organism evidence="1 2">
    <name type="scientific">Algimonas arctica</name>
    <dbReference type="NCBI Taxonomy" id="1479486"/>
    <lineage>
        <taxon>Bacteria</taxon>
        <taxon>Pseudomonadati</taxon>
        <taxon>Pseudomonadota</taxon>
        <taxon>Alphaproteobacteria</taxon>
        <taxon>Maricaulales</taxon>
        <taxon>Robiginitomaculaceae</taxon>
        <taxon>Algimonas</taxon>
    </lineage>
</organism>
<dbReference type="SUPFAM" id="SSF52540">
    <property type="entry name" value="P-loop containing nucleoside triphosphate hydrolases"/>
    <property type="match status" value="1"/>
</dbReference>
<dbReference type="InterPro" id="IPR027417">
    <property type="entry name" value="P-loop_NTPase"/>
</dbReference>
<dbReference type="GO" id="GO:0006260">
    <property type="term" value="P:DNA replication"/>
    <property type="evidence" value="ECO:0007669"/>
    <property type="project" value="TreeGrafter"/>
</dbReference>
<sequence>MTTPRHKTGQIPLDLTPVPAFTFDSFIEAPSNAGAFNVVRAWPAWPAPAMMLLGPEGTGKTHLGEAWLAISHGIFLDDAHSRTEEDLFGMINRALRGDIPGLLLASRVPPTDWGVSQPDLTSRLGAMPIMELHEPDDDSLPPITRALFEQQGRTVGRDVVDYLLKYTDRSVPALRATIRLIDAAASSAKADVTKVFVAKVLRENLDLFDDD</sequence>
<reference evidence="1" key="2">
    <citation type="submission" date="2020-09" db="EMBL/GenBank/DDBJ databases">
        <authorList>
            <person name="Sun Q."/>
            <person name="Kim S."/>
        </authorList>
    </citation>
    <scope>NUCLEOTIDE SEQUENCE</scope>
    <source>
        <strain evidence="1">KCTC 32513</strain>
    </source>
</reference>
<reference evidence="1" key="1">
    <citation type="journal article" date="2014" name="Int. J. Syst. Evol. Microbiol.">
        <title>Complete genome sequence of Corynebacterium casei LMG S-19264T (=DSM 44701T), isolated from a smear-ripened cheese.</title>
        <authorList>
            <consortium name="US DOE Joint Genome Institute (JGI-PGF)"/>
            <person name="Walter F."/>
            <person name="Albersmeier A."/>
            <person name="Kalinowski J."/>
            <person name="Ruckert C."/>
        </authorList>
    </citation>
    <scope>NUCLEOTIDE SEQUENCE</scope>
    <source>
        <strain evidence="1">KCTC 32513</strain>
    </source>
</reference>
<evidence type="ECO:0000313" key="1">
    <source>
        <dbReference type="EMBL" id="GHB00403.1"/>
    </source>
</evidence>
<keyword evidence="2" id="KW-1185">Reference proteome</keyword>
<dbReference type="Proteomes" id="UP000634004">
    <property type="component" value="Unassembled WGS sequence"/>
</dbReference>
<dbReference type="AlphaFoldDB" id="A0A8J3G382"/>
<evidence type="ECO:0008006" key="3">
    <source>
        <dbReference type="Google" id="ProtNLM"/>
    </source>
</evidence>
<dbReference type="EMBL" id="BMZH01000011">
    <property type="protein sequence ID" value="GHB00403.1"/>
    <property type="molecule type" value="Genomic_DNA"/>
</dbReference>
<dbReference type="Gene3D" id="3.40.50.300">
    <property type="entry name" value="P-loop containing nucleotide triphosphate hydrolases"/>
    <property type="match status" value="2"/>
</dbReference>
<accession>A0A8J3G382</accession>
<name>A0A8J3G382_9PROT</name>
<comment type="caution">
    <text evidence="1">The sequence shown here is derived from an EMBL/GenBank/DDBJ whole genome shotgun (WGS) entry which is preliminary data.</text>
</comment>
<dbReference type="PANTHER" id="PTHR30050">
    <property type="entry name" value="CHROMOSOMAL REPLICATION INITIATOR PROTEIN DNAA"/>
    <property type="match status" value="1"/>
</dbReference>